<dbReference type="PANTHER" id="PTHR21087">
    <property type="entry name" value="SHIKIMATE KINASE"/>
    <property type="match status" value="1"/>
</dbReference>
<feature type="binding site" evidence="7">
    <location>
        <position position="33"/>
    </location>
    <ligand>
        <name>substrate</name>
    </ligand>
</feature>
<feature type="binding site" evidence="7">
    <location>
        <position position="57"/>
    </location>
    <ligand>
        <name>substrate</name>
    </ligand>
</feature>
<dbReference type="Proteomes" id="UP000257067">
    <property type="component" value="Unassembled WGS sequence"/>
</dbReference>
<reference evidence="8 9" key="1">
    <citation type="submission" date="2018-04" db="EMBL/GenBank/DDBJ databases">
        <title>Novel Campyloabacter and Helicobacter Species and Strains.</title>
        <authorList>
            <person name="Mannion A.J."/>
            <person name="Shen Z."/>
            <person name="Fox J.G."/>
        </authorList>
    </citation>
    <scope>NUCLEOTIDE SEQUENCE [LARGE SCALE GENOMIC DNA]</scope>
    <source>
        <strain evidence="8 9">ATCC 700242</strain>
    </source>
</reference>
<dbReference type="PRINTS" id="PR01100">
    <property type="entry name" value="SHIKIMTKNASE"/>
</dbReference>
<dbReference type="PANTHER" id="PTHR21087:SF16">
    <property type="entry name" value="SHIKIMATE KINASE 1, CHLOROPLASTIC"/>
    <property type="match status" value="1"/>
</dbReference>
<comment type="pathway">
    <text evidence="7">Metabolic intermediate biosynthesis; chorismate biosynthesis; chorismate from D-erythrose 4-phosphate and phosphoenolpyruvate: step 5/7.</text>
</comment>
<keyword evidence="6 7" id="KW-0057">Aromatic amino acid biosynthesis</keyword>
<comment type="similarity">
    <text evidence="7">Belongs to the shikimate kinase family.</text>
</comment>
<keyword evidence="7" id="KW-0963">Cytoplasm</keyword>
<dbReference type="GO" id="GO:0000287">
    <property type="term" value="F:magnesium ion binding"/>
    <property type="evidence" value="ECO:0007669"/>
    <property type="project" value="UniProtKB-UniRule"/>
</dbReference>
<proteinExistence type="inferred from homology"/>
<feature type="binding site" evidence="7">
    <location>
        <position position="80"/>
    </location>
    <ligand>
        <name>substrate</name>
    </ligand>
</feature>
<evidence type="ECO:0000256" key="1">
    <source>
        <dbReference type="ARBA" id="ARBA00022605"/>
    </source>
</evidence>
<comment type="subcellular location">
    <subcellularLocation>
        <location evidence="7">Cytoplasm</location>
    </subcellularLocation>
</comment>
<evidence type="ECO:0000256" key="4">
    <source>
        <dbReference type="ARBA" id="ARBA00022777"/>
    </source>
</evidence>
<comment type="subunit">
    <text evidence="7">Monomer.</text>
</comment>
<dbReference type="Gene3D" id="3.40.50.300">
    <property type="entry name" value="P-loop containing nucleotide triphosphate hydrolases"/>
    <property type="match status" value="1"/>
</dbReference>
<comment type="catalytic activity">
    <reaction evidence="7">
        <text>shikimate + ATP = 3-phosphoshikimate + ADP + H(+)</text>
        <dbReference type="Rhea" id="RHEA:13121"/>
        <dbReference type="ChEBI" id="CHEBI:15378"/>
        <dbReference type="ChEBI" id="CHEBI:30616"/>
        <dbReference type="ChEBI" id="CHEBI:36208"/>
        <dbReference type="ChEBI" id="CHEBI:145989"/>
        <dbReference type="ChEBI" id="CHEBI:456216"/>
        <dbReference type="EC" id="2.7.1.71"/>
    </reaction>
</comment>
<keyword evidence="2 7" id="KW-0808">Transferase</keyword>
<dbReference type="GO" id="GO:0005524">
    <property type="term" value="F:ATP binding"/>
    <property type="evidence" value="ECO:0007669"/>
    <property type="project" value="UniProtKB-UniRule"/>
</dbReference>
<dbReference type="OrthoDB" id="9800332at2"/>
<dbReference type="GO" id="GO:0008652">
    <property type="term" value="P:amino acid biosynthetic process"/>
    <property type="evidence" value="ECO:0007669"/>
    <property type="project" value="UniProtKB-KW"/>
</dbReference>
<accession>A0A3D8IVZ2</accession>
<dbReference type="EC" id="2.7.1.71" evidence="7"/>
<evidence type="ECO:0000256" key="3">
    <source>
        <dbReference type="ARBA" id="ARBA00022741"/>
    </source>
</evidence>
<evidence type="ECO:0000256" key="2">
    <source>
        <dbReference type="ARBA" id="ARBA00022679"/>
    </source>
</evidence>
<dbReference type="GO" id="GO:0009423">
    <property type="term" value="P:chorismate biosynthetic process"/>
    <property type="evidence" value="ECO:0007669"/>
    <property type="project" value="UniProtKB-UniRule"/>
</dbReference>
<organism evidence="8 9">
    <name type="scientific">Helicobacter cholecystus</name>
    <dbReference type="NCBI Taxonomy" id="45498"/>
    <lineage>
        <taxon>Bacteria</taxon>
        <taxon>Pseudomonadati</taxon>
        <taxon>Campylobacterota</taxon>
        <taxon>Epsilonproteobacteria</taxon>
        <taxon>Campylobacterales</taxon>
        <taxon>Helicobacteraceae</taxon>
        <taxon>Helicobacter</taxon>
    </lineage>
</organism>
<dbReference type="SUPFAM" id="SSF52540">
    <property type="entry name" value="P-loop containing nucleoside triphosphate hydrolases"/>
    <property type="match status" value="1"/>
</dbReference>
<keyword evidence="7" id="KW-0460">Magnesium</keyword>
<feature type="binding site" evidence="7">
    <location>
        <position position="116"/>
    </location>
    <ligand>
        <name>ATP</name>
        <dbReference type="ChEBI" id="CHEBI:30616"/>
    </ligand>
</feature>
<dbReference type="EMBL" id="NXLU01000002">
    <property type="protein sequence ID" value="RDU69428.1"/>
    <property type="molecule type" value="Genomic_DNA"/>
</dbReference>
<keyword evidence="5 7" id="KW-0067">ATP-binding</keyword>
<dbReference type="CDD" id="cd00464">
    <property type="entry name" value="SK"/>
    <property type="match status" value="1"/>
</dbReference>
<evidence type="ECO:0000313" key="8">
    <source>
        <dbReference type="EMBL" id="RDU69428.1"/>
    </source>
</evidence>
<gene>
    <name evidence="7" type="primary">aroK</name>
    <name evidence="8" type="ORF">CQA62_01915</name>
</gene>
<evidence type="ECO:0000313" key="9">
    <source>
        <dbReference type="Proteomes" id="UP000257067"/>
    </source>
</evidence>
<feature type="binding site" evidence="7">
    <location>
        <begin position="11"/>
        <end position="16"/>
    </location>
    <ligand>
        <name>ATP</name>
        <dbReference type="ChEBI" id="CHEBI:30616"/>
    </ligand>
</feature>
<dbReference type="AlphaFoldDB" id="A0A3D8IVZ2"/>
<protein>
    <recommendedName>
        <fullName evidence="7">Shikimate kinase</fullName>
        <shortName evidence="7">SK</shortName>
        <ecNumber evidence="7">2.7.1.71</ecNumber>
    </recommendedName>
</protein>
<evidence type="ECO:0000256" key="7">
    <source>
        <dbReference type="HAMAP-Rule" id="MF_00109"/>
    </source>
</evidence>
<comment type="cofactor">
    <cofactor evidence="7">
        <name>Mg(2+)</name>
        <dbReference type="ChEBI" id="CHEBI:18420"/>
    </cofactor>
    <text evidence="7">Binds 1 Mg(2+) ion per subunit.</text>
</comment>
<dbReference type="Pfam" id="PF01202">
    <property type="entry name" value="SKI"/>
    <property type="match status" value="1"/>
</dbReference>
<evidence type="ECO:0000256" key="6">
    <source>
        <dbReference type="ARBA" id="ARBA00023141"/>
    </source>
</evidence>
<dbReference type="GO" id="GO:0005829">
    <property type="term" value="C:cytosol"/>
    <property type="evidence" value="ECO:0007669"/>
    <property type="project" value="TreeGrafter"/>
</dbReference>
<evidence type="ECO:0000256" key="5">
    <source>
        <dbReference type="ARBA" id="ARBA00022840"/>
    </source>
</evidence>
<dbReference type="InterPro" id="IPR027417">
    <property type="entry name" value="P-loop_NTPase"/>
</dbReference>
<keyword evidence="7" id="KW-0479">Metal-binding</keyword>
<dbReference type="InterPro" id="IPR031322">
    <property type="entry name" value="Shikimate/glucono_kinase"/>
</dbReference>
<dbReference type="HAMAP" id="MF_00109">
    <property type="entry name" value="Shikimate_kinase"/>
    <property type="match status" value="1"/>
</dbReference>
<feature type="binding site" evidence="7">
    <location>
        <position position="15"/>
    </location>
    <ligand>
        <name>Mg(2+)</name>
        <dbReference type="ChEBI" id="CHEBI:18420"/>
    </ligand>
</feature>
<dbReference type="UniPathway" id="UPA00053">
    <property type="reaction ID" value="UER00088"/>
</dbReference>
<feature type="binding site" evidence="7">
    <location>
        <position position="129"/>
    </location>
    <ligand>
        <name>substrate</name>
    </ligand>
</feature>
<comment type="caution">
    <text evidence="8">The sequence shown here is derived from an EMBL/GenBank/DDBJ whole genome shotgun (WGS) entry which is preliminary data.</text>
</comment>
<comment type="function">
    <text evidence="7">Catalyzes the specific phosphorylation of the 3-hydroxyl group of shikimic acid using ATP as a cosubstrate.</text>
</comment>
<dbReference type="GO" id="GO:0009073">
    <property type="term" value="P:aromatic amino acid family biosynthetic process"/>
    <property type="evidence" value="ECO:0007669"/>
    <property type="project" value="UniProtKB-KW"/>
</dbReference>
<sequence length="159" mass="18749">MMHLVLIGFMASGKSTFAKQLSASLKLPVFSTDDWISSQTQLSISEIFTSYGENEFRVWEQRAYRVIMDLEQRYIIDCGGGFILQGRMKELGRVYYLDVSLEIIEKRLCGKERQKRPLSKDFKELYIQRKRLYEKESLLKVNQIEEIIEDWKRINAPLP</sequence>
<keyword evidence="3 7" id="KW-0547">Nucleotide-binding</keyword>
<dbReference type="InterPro" id="IPR000623">
    <property type="entry name" value="Shikimate_kinase/TSH1"/>
</dbReference>
<keyword evidence="9" id="KW-1185">Reference proteome</keyword>
<feature type="binding site" evidence="7">
    <location>
        <position position="143"/>
    </location>
    <ligand>
        <name>ATP</name>
        <dbReference type="ChEBI" id="CHEBI:30616"/>
    </ligand>
</feature>
<name>A0A3D8IVZ2_9HELI</name>
<dbReference type="GO" id="GO:0004765">
    <property type="term" value="F:shikimate kinase activity"/>
    <property type="evidence" value="ECO:0007669"/>
    <property type="project" value="UniProtKB-UniRule"/>
</dbReference>
<keyword evidence="4 7" id="KW-0418">Kinase</keyword>
<keyword evidence="1 7" id="KW-0028">Amino-acid biosynthesis</keyword>